<reference evidence="2 3" key="1">
    <citation type="journal article" date="2012" name="J. Virol.">
        <title>Complete Genome Sequences of 138 Mycobacteriophages.</title>
        <authorList>
            <consortium name="the Science Education Alliance Phage Hunters Advancing Genomics and Evolutionary Science Program"/>
            <consortium name="the KwaZulu-Natal Research Institute for Tuberculosis and HIV Mycobacterial Genetics Course Students"/>
            <consortium name="the Phage Hunters Integrating Research and Education Program"/>
            <person name="Hatfull G.F."/>
        </authorList>
    </citation>
    <scope>NUCLEOTIDE SEQUENCE [LARGE SCALE GENOMIC DNA]</scope>
</reference>
<dbReference type="Proteomes" id="UP000000695">
    <property type="component" value="Segment"/>
</dbReference>
<feature type="region of interest" description="Disordered" evidence="1">
    <location>
        <begin position="75"/>
        <end position="96"/>
    </location>
</feature>
<sequence length="116" mass="12665">MAANMARPGSDGRPWPGFTVRFCPVCSAETGTHREPVDDHRGELVVYHDHDEPATGIRCRMAGERAAIRAVAFSTTDTGASSRTTAGRNLHRPAGSRAVDELLERLTEQETHAIRI</sequence>
<proteinExistence type="predicted"/>
<accession>G1JY14</accession>
<dbReference type="GeneID" id="18561596"/>
<name>G1JY14_9CAUD</name>
<dbReference type="EMBL" id="JN412593">
    <property type="protein sequence ID" value="AEL98512.1"/>
    <property type="molecule type" value="Genomic_DNA"/>
</dbReference>
<keyword evidence="3" id="KW-1185">Reference proteome</keyword>
<feature type="compositionally biased region" description="Polar residues" evidence="1">
    <location>
        <begin position="75"/>
        <end position="87"/>
    </location>
</feature>
<protein>
    <submittedName>
        <fullName evidence="2">Uncharacterized protein</fullName>
    </submittedName>
</protein>
<evidence type="ECO:0000313" key="2">
    <source>
        <dbReference type="EMBL" id="AEL98512.1"/>
    </source>
</evidence>
<organism evidence="2 3">
    <name type="scientific">Mycobacterium phage Liefie</name>
    <dbReference type="NCBI Taxonomy" id="2922994"/>
    <lineage>
        <taxon>Viruses</taxon>
        <taxon>Duplodnaviria</taxon>
        <taxon>Heunggongvirae</taxon>
        <taxon>Uroviricota</taxon>
        <taxon>Caudoviricetes</taxon>
        <taxon>Gclasvirinae</taxon>
        <taxon>Liefievirus</taxon>
        <taxon>Liefievirus liefie</taxon>
        <taxon>Mycobacterium virus Liefie</taxon>
    </lineage>
</organism>
<evidence type="ECO:0000256" key="1">
    <source>
        <dbReference type="SAM" id="MobiDB-lite"/>
    </source>
</evidence>
<dbReference type="KEGG" id="vg:18561596"/>
<gene>
    <name evidence="2" type="primary">40</name>
    <name evidence="2" type="ORF">LIEFIE_40</name>
</gene>
<evidence type="ECO:0000313" key="3">
    <source>
        <dbReference type="Proteomes" id="UP000000695"/>
    </source>
</evidence>
<dbReference type="RefSeq" id="YP_009013769.1">
    <property type="nucleotide sequence ID" value="NC_023705.1"/>
</dbReference>